<evidence type="ECO:0000313" key="3">
    <source>
        <dbReference type="Proteomes" id="UP000092460"/>
    </source>
</evidence>
<reference evidence="2" key="2">
    <citation type="submission" date="2020-05" db="UniProtKB">
        <authorList>
            <consortium name="EnsemblMetazoa"/>
        </authorList>
    </citation>
    <scope>IDENTIFICATION</scope>
    <source>
        <strain evidence="2">IAEA</strain>
    </source>
</reference>
<accession>A0A1B0BQT2</accession>
<reference evidence="3" key="1">
    <citation type="submission" date="2015-01" db="EMBL/GenBank/DDBJ databases">
        <authorList>
            <person name="Aksoy S."/>
            <person name="Warren W."/>
            <person name="Wilson R.K."/>
        </authorList>
    </citation>
    <scope>NUCLEOTIDE SEQUENCE [LARGE SCALE GENOMIC DNA]</scope>
    <source>
        <strain evidence="3">IAEA</strain>
    </source>
</reference>
<protein>
    <submittedName>
        <fullName evidence="2">Uncharacterized protein</fullName>
    </submittedName>
</protein>
<keyword evidence="3" id="KW-1185">Reference proteome</keyword>
<proteinExistence type="predicted"/>
<keyword evidence="1" id="KW-0472">Membrane</keyword>
<keyword evidence="1" id="KW-1133">Transmembrane helix</keyword>
<dbReference type="AlphaFoldDB" id="A0A1B0BQT2"/>
<name>A0A1B0BQT2_9MUSC</name>
<dbReference type="EnsemblMetazoa" id="GPPI037684-RA">
    <property type="protein sequence ID" value="GPPI037684-PA"/>
    <property type="gene ID" value="GPPI037684"/>
</dbReference>
<dbReference type="Proteomes" id="UP000092460">
    <property type="component" value="Unassembled WGS sequence"/>
</dbReference>
<keyword evidence="1" id="KW-0812">Transmembrane</keyword>
<dbReference type="VEuPathDB" id="VectorBase:GPPI037684"/>
<evidence type="ECO:0000313" key="2">
    <source>
        <dbReference type="EnsemblMetazoa" id="GPPI037684-PA"/>
    </source>
</evidence>
<feature type="transmembrane region" description="Helical" evidence="1">
    <location>
        <begin position="78"/>
        <end position="96"/>
    </location>
</feature>
<sequence>SSAVVQNKFKVSFNKSYHHKAPKILLKWFVTTEKNRTEETSVCWILLLKIRNAGNNLSYKLLSRTRSFLREILAHDGIMWRLGILSGYGCLILLYVQAHLRLYCIIIADDAVAAIDNDDVGDGDGVCDLWCFSF</sequence>
<organism evidence="2 3">
    <name type="scientific">Glossina palpalis gambiensis</name>
    <dbReference type="NCBI Taxonomy" id="67801"/>
    <lineage>
        <taxon>Eukaryota</taxon>
        <taxon>Metazoa</taxon>
        <taxon>Ecdysozoa</taxon>
        <taxon>Arthropoda</taxon>
        <taxon>Hexapoda</taxon>
        <taxon>Insecta</taxon>
        <taxon>Pterygota</taxon>
        <taxon>Neoptera</taxon>
        <taxon>Endopterygota</taxon>
        <taxon>Diptera</taxon>
        <taxon>Brachycera</taxon>
        <taxon>Muscomorpha</taxon>
        <taxon>Hippoboscoidea</taxon>
        <taxon>Glossinidae</taxon>
        <taxon>Glossina</taxon>
    </lineage>
</organism>
<evidence type="ECO:0000256" key="1">
    <source>
        <dbReference type="SAM" id="Phobius"/>
    </source>
</evidence>
<dbReference type="EMBL" id="JXJN01018766">
    <property type="status" value="NOT_ANNOTATED_CDS"/>
    <property type="molecule type" value="Genomic_DNA"/>
</dbReference>